<keyword evidence="2" id="KW-1133">Transmembrane helix</keyword>
<proteinExistence type="predicted"/>
<keyword evidence="2" id="KW-0812">Transmembrane</keyword>
<gene>
    <name evidence="3" type="ORF">HK099_006177</name>
</gene>
<dbReference type="AlphaFoldDB" id="A0AAD5XUG0"/>
<dbReference type="EMBL" id="JADGJW010000517">
    <property type="protein sequence ID" value="KAJ3215833.1"/>
    <property type="molecule type" value="Genomic_DNA"/>
</dbReference>
<dbReference type="Proteomes" id="UP001211065">
    <property type="component" value="Unassembled WGS sequence"/>
</dbReference>
<organism evidence="3 4">
    <name type="scientific">Clydaea vesicula</name>
    <dbReference type="NCBI Taxonomy" id="447962"/>
    <lineage>
        <taxon>Eukaryota</taxon>
        <taxon>Fungi</taxon>
        <taxon>Fungi incertae sedis</taxon>
        <taxon>Chytridiomycota</taxon>
        <taxon>Chytridiomycota incertae sedis</taxon>
        <taxon>Chytridiomycetes</taxon>
        <taxon>Lobulomycetales</taxon>
        <taxon>Lobulomycetaceae</taxon>
        <taxon>Clydaea</taxon>
    </lineage>
</organism>
<feature type="compositionally biased region" description="Polar residues" evidence="1">
    <location>
        <begin position="114"/>
        <end position="131"/>
    </location>
</feature>
<evidence type="ECO:0000313" key="4">
    <source>
        <dbReference type="Proteomes" id="UP001211065"/>
    </source>
</evidence>
<evidence type="ECO:0000313" key="3">
    <source>
        <dbReference type="EMBL" id="KAJ3215833.1"/>
    </source>
</evidence>
<feature type="transmembrane region" description="Helical" evidence="2">
    <location>
        <begin position="213"/>
        <end position="235"/>
    </location>
</feature>
<name>A0AAD5XUG0_9FUNG</name>
<sequence length="538" mass="60713">MQTNKENNLNMENHVYIDPNKRDLLYCLGKSSKTNYLKFMKLTKRSLLTDLIDFLFPPEEEEEQFEIIHVTTILLIDTFPKTNKVRPSLQTTEIQPTSINSIQLNNNLEATQLPQVSGSNQGSLGENNLNADINPPSVAPTSSNNAPSSLPVNAKDRKETDVNKLSTLTETNFVKNTDTIHTIHQTTLPNISNTDNGVSTQKNQSSAVVSSSILMFVIPLILILSVMFILIFLLFKRLRPVNNNKKRFNSYKKNFNSFKKKKLNNLNTNRQGVGLLGQEDLEENSHAHFEEEDGEDHYSSDRVVTLGTIFSNSSNYKLQNNNINGVNKKKKDETTNKIISKIDQALVSEFDGFNNINNNRSSNLINSESTLSDKDLEIKNFSLSPITPSRINNKVLIIKNKKKEDGSFLSLKRNNGNYNRESFDTILSKGCADTVRESPSLNNNEDGLLRLSVNTINDYSKEVEKIKKNEVDKKKLNFPSKEEVFCSSLRNDPFSDSPLSASMRQDEVFLSVINKDEESSIENECSSLGTEFSSEIEK</sequence>
<keyword evidence="2" id="KW-0472">Membrane</keyword>
<feature type="compositionally biased region" description="Polar residues" evidence="1">
    <location>
        <begin position="139"/>
        <end position="151"/>
    </location>
</feature>
<accession>A0AAD5XUG0</accession>
<feature type="region of interest" description="Disordered" evidence="1">
    <location>
        <begin position="114"/>
        <end position="158"/>
    </location>
</feature>
<evidence type="ECO:0000256" key="1">
    <source>
        <dbReference type="SAM" id="MobiDB-lite"/>
    </source>
</evidence>
<feature type="non-terminal residue" evidence="3">
    <location>
        <position position="538"/>
    </location>
</feature>
<protein>
    <submittedName>
        <fullName evidence="3">Uncharacterized protein</fullName>
    </submittedName>
</protein>
<comment type="caution">
    <text evidence="3">The sequence shown here is derived from an EMBL/GenBank/DDBJ whole genome shotgun (WGS) entry which is preliminary data.</text>
</comment>
<evidence type="ECO:0000256" key="2">
    <source>
        <dbReference type="SAM" id="Phobius"/>
    </source>
</evidence>
<reference evidence="3" key="1">
    <citation type="submission" date="2020-05" db="EMBL/GenBank/DDBJ databases">
        <title>Phylogenomic resolution of chytrid fungi.</title>
        <authorList>
            <person name="Stajich J.E."/>
            <person name="Amses K."/>
            <person name="Simmons R."/>
            <person name="Seto K."/>
            <person name="Myers J."/>
            <person name="Bonds A."/>
            <person name="Quandt C.A."/>
            <person name="Barry K."/>
            <person name="Liu P."/>
            <person name="Grigoriev I."/>
            <person name="Longcore J.E."/>
            <person name="James T.Y."/>
        </authorList>
    </citation>
    <scope>NUCLEOTIDE SEQUENCE</scope>
    <source>
        <strain evidence="3">JEL0476</strain>
    </source>
</reference>
<keyword evidence="4" id="KW-1185">Reference proteome</keyword>